<protein>
    <submittedName>
        <fullName evidence="2">Uncharacterized protein</fullName>
    </submittedName>
</protein>
<organism evidence="2">
    <name type="scientific">Octopus bimaculoides</name>
    <name type="common">California two-spotted octopus</name>
    <dbReference type="NCBI Taxonomy" id="37653"/>
    <lineage>
        <taxon>Eukaryota</taxon>
        <taxon>Metazoa</taxon>
        <taxon>Spiralia</taxon>
        <taxon>Lophotrochozoa</taxon>
        <taxon>Mollusca</taxon>
        <taxon>Cephalopoda</taxon>
        <taxon>Coleoidea</taxon>
        <taxon>Octopodiformes</taxon>
        <taxon>Octopoda</taxon>
        <taxon>Incirrata</taxon>
        <taxon>Octopodidae</taxon>
        <taxon>Octopus</taxon>
    </lineage>
</organism>
<evidence type="ECO:0000256" key="1">
    <source>
        <dbReference type="SAM" id="Phobius"/>
    </source>
</evidence>
<dbReference type="EMBL" id="KQ425021">
    <property type="protein sequence ID" value="KOF70077.1"/>
    <property type="molecule type" value="Genomic_DNA"/>
</dbReference>
<dbReference type="AlphaFoldDB" id="A0A0L8FZA0"/>
<reference evidence="2" key="1">
    <citation type="submission" date="2015-07" db="EMBL/GenBank/DDBJ databases">
        <title>MeaNS - Measles Nucleotide Surveillance Program.</title>
        <authorList>
            <person name="Tran T."/>
            <person name="Druce J."/>
        </authorList>
    </citation>
    <scope>NUCLEOTIDE SEQUENCE</scope>
    <source>
        <strain evidence="2">UCB-OBI-ISO-001</strain>
        <tissue evidence="2">Gonad</tissue>
    </source>
</reference>
<feature type="transmembrane region" description="Helical" evidence="1">
    <location>
        <begin position="37"/>
        <end position="56"/>
    </location>
</feature>
<proteinExistence type="predicted"/>
<gene>
    <name evidence="2" type="ORF">OCBIM_22003509mg</name>
</gene>
<keyword evidence="1" id="KW-0472">Membrane</keyword>
<name>A0A0L8FZA0_OCTBM</name>
<keyword evidence="1" id="KW-0812">Transmembrane</keyword>
<evidence type="ECO:0000313" key="2">
    <source>
        <dbReference type="EMBL" id="KOF70077.1"/>
    </source>
</evidence>
<keyword evidence="1" id="KW-1133">Transmembrane helix</keyword>
<sequence length="57" mass="6656">MRRCDLVHEGKNFIPSLHPMSLCEVQKRRNRDGMNSLFHFVTILLDIVSLGVHMLSY</sequence>
<accession>A0A0L8FZA0</accession>